<gene>
    <name evidence="4" type="ORF">ENJ63_00925</name>
</gene>
<evidence type="ECO:0000256" key="1">
    <source>
        <dbReference type="ARBA" id="ARBA00007261"/>
    </source>
</evidence>
<feature type="domain" description="Peptidase M16 C-terminal" evidence="3">
    <location>
        <begin position="26"/>
        <end position="205"/>
    </location>
</feature>
<dbReference type="SUPFAM" id="SSF63411">
    <property type="entry name" value="LuxS/MPP-like metallohydrolase"/>
    <property type="match status" value="4"/>
</dbReference>
<dbReference type="PANTHER" id="PTHR11851">
    <property type="entry name" value="METALLOPROTEASE"/>
    <property type="match status" value="1"/>
</dbReference>
<dbReference type="GO" id="GO:0046872">
    <property type="term" value="F:metal ion binding"/>
    <property type="evidence" value="ECO:0007669"/>
    <property type="project" value="InterPro"/>
</dbReference>
<comment type="similarity">
    <text evidence="1">Belongs to the peptidase M16 family.</text>
</comment>
<name>A0A7V2SV15_9BACT</name>
<evidence type="ECO:0000313" key="4">
    <source>
        <dbReference type="EMBL" id="HFC46428.1"/>
    </source>
</evidence>
<organism evidence="4">
    <name type="scientific">Dissulfuribacter thermophilus</name>
    <dbReference type="NCBI Taxonomy" id="1156395"/>
    <lineage>
        <taxon>Bacteria</taxon>
        <taxon>Pseudomonadati</taxon>
        <taxon>Thermodesulfobacteriota</taxon>
        <taxon>Dissulfuribacteria</taxon>
        <taxon>Dissulfuribacterales</taxon>
        <taxon>Dissulfuribacteraceae</taxon>
        <taxon>Dissulfuribacter</taxon>
    </lineage>
</organism>
<comment type="caution">
    <text evidence="4">The sequence shown here is derived from an EMBL/GenBank/DDBJ whole genome shotgun (WGS) entry which is preliminary data.</text>
</comment>
<sequence>LMKSAYGEDHPYGHPVIGYPSTVSRFTREDLKLYVKRRYLPENMACIVVGDIESQEVLGAVKEDFQKFIETTPKPVDETPKKGGASPSAHTSLAVEEMDTQEGYVAVAFKGVPSFSDPDAPIYDVLGAILGEGESSRLVRSLKNRMGLVHGIDAYAFTPRLDGLFEITMNLDPDKVHDALSQLFQELFKISKDGVLEEELSRAKTLVETDFVYDQEQMQGEARKLGVFEILGSGPQDVQKYLEKVRSVTSDDIRRVASKVFSPKGLTVAMIMPQGKGGQLSAEDLDVLIKEAALQMGGLGLGEGTFGPVRLVRKAQLSNGLTVLVREVPDVPTVAVRIVFPGGVRYETKANNGIFHFLASAWTKGTETHSAEGLSELIEGLGASIGGFSGRNTFGLSGRFLSTNFDKGLDLFTEILLTPSFPQDEVERLKPIVIAQIKRQDDYLPSVAMRTFNRLLFSPHPYSMDTLGTVANVKGFTSKDLKGLYRRFAIPERGVLSVVGDVDADALIATLETLLGGWRPEAQEVLPELPAPEPLETPKRQNIRREQKEQTHIVLGFRGPTITGEDRYPMEVLSAVLSGMGGRLFKDLRGQKALAYNVTSMVGLGLDYGSFAFYIACSPEKANRAIKGLWQEVYRVLQEPVTKEELERAKKWLIGR</sequence>
<dbReference type="InterPro" id="IPR011249">
    <property type="entry name" value="Metalloenz_LuxS/M16"/>
</dbReference>
<feature type="domain" description="Peptidase M16 C-terminal" evidence="3">
    <location>
        <begin position="476"/>
        <end position="651"/>
    </location>
</feature>
<dbReference type="Proteomes" id="UP000885797">
    <property type="component" value="Unassembled WGS sequence"/>
</dbReference>
<dbReference type="Gene3D" id="3.30.830.10">
    <property type="entry name" value="Metalloenzyme, LuxS/M16 peptidase-like"/>
    <property type="match status" value="4"/>
</dbReference>
<evidence type="ECO:0000259" key="3">
    <source>
        <dbReference type="Pfam" id="PF05193"/>
    </source>
</evidence>
<dbReference type="PANTHER" id="PTHR11851:SF49">
    <property type="entry name" value="MITOCHONDRIAL-PROCESSING PEPTIDASE SUBUNIT ALPHA"/>
    <property type="match status" value="1"/>
</dbReference>
<dbReference type="Pfam" id="PF00675">
    <property type="entry name" value="Peptidase_M16"/>
    <property type="match status" value="1"/>
</dbReference>
<dbReference type="InterPro" id="IPR050361">
    <property type="entry name" value="MPP/UQCRC_Complex"/>
</dbReference>
<feature type="non-terminal residue" evidence="4">
    <location>
        <position position="656"/>
    </location>
</feature>
<proteinExistence type="inferred from homology"/>
<accession>A0A7V2SV15</accession>
<dbReference type="EMBL" id="DRND01000082">
    <property type="protein sequence ID" value="HFC46428.1"/>
    <property type="molecule type" value="Genomic_DNA"/>
</dbReference>
<protein>
    <submittedName>
        <fullName evidence="4">Insulinase family protein</fullName>
    </submittedName>
</protein>
<feature type="non-terminal residue" evidence="4">
    <location>
        <position position="1"/>
    </location>
</feature>
<evidence type="ECO:0000259" key="2">
    <source>
        <dbReference type="Pfam" id="PF00675"/>
    </source>
</evidence>
<dbReference type="InterPro" id="IPR007863">
    <property type="entry name" value="Peptidase_M16_C"/>
</dbReference>
<feature type="domain" description="Peptidase M16 N-terminal" evidence="2">
    <location>
        <begin position="323"/>
        <end position="466"/>
    </location>
</feature>
<dbReference type="AlphaFoldDB" id="A0A7V2SV15"/>
<dbReference type="InterPro" id="IPR011765">
    <property type="entry name" value="Pept_M16_N"/>
</dbReference>
<reference evidence="4" key="1">
    <citation type="journal article" date="2020" name="mSystems">
        <title>Genome- and Community-Level Interaction Insights into Carbon Utilization and Element Cycling Functions of Hydrothermarchaeota in Hydrothermal Sediment.</title>
        <authorList>
            <person name="Zhou Z."/>
            <person name="Liu Y."/>
            <person name="Xu W."/>
            <person name="Pan J."/>
            <person name="Luo Z.H."/>
            <person name="Li M."/>
        </authorList>
    </citation>
    <scope>NUCLEOTIDE SEQUENCE [LARGE SCALE GENOMIC DNA]</scope>
    <source>
        <strain evidence="4">HyVt-503</strain>
    </source>
</reference>
<dbReference type="Pfam" id="PF05193">
    <property type="entry name" value="Peptidase_M16_C"/>
    <property type="match status" value="2"/>
</dbReference>